<dbReference type="AlphaFoldDB" id="A0A2M8KIB4"/>
<reference evidence="2" key="1">
    <citation type="submission" date="2017-09" db="EMBL/GenBank/DDBJ databases">
        <title>Depth-based differentiation of microbial function through sediment-hosted aquifers and enrichment of novel symbionts in the deep terrestrial subsurface.</title>
        <authorList>
            <person name="Probst A.J."/>
            <person name="Ladd B."/>
            <person name="Jarett J.K."/>
            <person name="Geller-Mcgrath D.E."/>
            <person name="Sieber C.M.K."/>
            <person name="Emerson J.B."/>
            <person name="Anantharaman K."/>
            <person name="Thomas B.C."/>
            <person name="Malmstrom R."/>
            <person name="Stieglmeier M."/>
            <person name="Klingl A."/>
            <person name="Woyke T."/>
            <person name="Ryan C.M."/>
            <person name="Banfield J.F."/>
        </authorList>
    </citation>
    <scope>NUCLEOTIDE SEQUENCE [LARGE SCALE GENOMIC DNA]</scope>
</reference>
<sequence>MQAYLDKISKLLRTESTILQTLEQKMNKATGKKGILEGLVQKNDQLVTAKNQKLGLGNPNAQKVYLALLDKVKTTDALLYDFFGQPKFNDAFGCTAFTKTVAGVAGQKTGFFLREQKLKDFLVLNPPKNIIRALGHQNVRAMLEKEDVYEIFAGLRFAEDGHWLNDVFFRPYLDLRPEHFERREIKIKMLDAKWLEIGRGFVAKKLHHISHLKEVGLVFVIPTEKENAPGQSLEVLTLILHYFHEIDFYAKIFAGYQKSPDFAQKVVRALQGEVSGQTLAGNGPAWRIVQRYLAKNDKNDPRLFEPHINPEALHWLKAERDLLKLDEQKPEFDFTFWQGLDWMGELLWAGKKGDELVSYDLIDNIIALTRGGLMKYLYHQQEALWNKIFTEYLGLEKMEELLVQNLDKGIIRL</sequence>
<gene>
    <name evidence="1" type="ORF">COU85_02500</name>
</gene>
<evidence type="ECO:0000313" key="1">
    <source>
        <dbReference type="EMBL" id="PJE59661.1"/>
    </source>
</evidence>
<protein>
    <submittedName>
        <fullName evidence="1">Uncharacterized protein</fullName>
    </submittedName>
</protein>
<dbReference type="Proteomes" id="UP000231086">
    <property type="component" value="Unassembled WGS sequence"/>
</dbReference>
<proteinExistence type="predicted"/>
<evidence type="ECO:0000313" key="2">
    <source>
        <dbReference type="Proteomes" id="UP000231086"/>
    </source>
</evidence>
<organism evidence="1 2">
    <name type="scientific">Candidatus Portnoybacteria bacterium CG10_big_fil_rev_8_21_14_0_10_44_7</name>
    <dbReference type="NCBI Taxonomy" id="1974816"/>
    <lineage>
        <taxon>Bacteria</taxon>
        <taxon>Candidatus Portnoyibacteriota</taxon>
    </lineage>
</organism>
<comment type="caution">
    <text evidence="1">The sequence shown here is derived from an EMBL/GenBank/DDBJ whole genome shotgun (WGS) entry which is preliminary data.</text>
</comment>
<accession>A0A2M8KIB4</accession>
<dbReference type="EMBL" id="PFEA01000047">
    <property type="protein sequence ID" value="PJE59661.1"/>
    <property type="molecule type" value="Genomic_DNA"/>
</dbReference>
<name>A0A2M8KIB4_9BACT</name>